<dbReference type="InterPro" id="IPR007816">
    <property type="entry name" value="ResB-like_domain"/>
</dbReference>
<gene>
    <name evidence="9" type="ORF">FHR24_002293</name>
</gene>
<keyword evidence="10" id="KW-1185">Reference proteome</keyword>
<keyword evidence="3" id="KW-0201">Cytochrome c-type biogenesis</keyword>
<feature type="transmembrane region" description="Helical" evidence="6">
    <location>
        <begin position="47"/>
        <end position="66"/>
    </location>
</feature>
<dbReference type="PANTHER" id="PTHR30071:SF1">
    <property type="entry name" value="CYTOCHROME B_B6 PROTEIN-RELATED"/>
    <property type="match status" value="1"/>
</dbReference>
<feature type="transmembrane region" description="Helical" evidence="6">
    <location>
        <begin position="776"/>
        <end position="797"/>
    </location>
</feature>
<evidence type="ECO:0000256" key="4">
    <source>
        <dbReference type="ARBA" id="ARBA00022989"/>
    </source>
</evidence>
<keyword evidence="4 6" id="KW-1133">Transmembrane helix</keyword>
<feature type="transmembrane region" description="Helical" evidence="6">
    <location>
        <begin position="809"/>
        <end position="825"/>
    </location>
</feature>
<keyword evidence="2 6" id="KW-0812">Transmembrane</keyword>
<proteinExistence type="predicted"/>
<evidence type="ECO:0000259" key="7">
    <source>
        <dbReference type="Pfam" id="PF01578"/>
    </source>
</evidence>
<dbReference type="Pfam" id="PF05140">
    <property type="entry name" value="ResB"/>
    <property type="match status" value="1"/>
</dbReference>
<dbReference type="EMBL" id="JAASQL010000003">
    <property type="protein sequence ID" value="NIJ45822.1"/>
    <property type="molecule type" value="Genomic_DNA"/>
</dbReference>
<accession>A0ABX0UAH2</accession>
<organism evidence="9 10">
    <name type="scientific">Wenyingzhuangia heitensis</name>
    <dbReference type="NCBI Taxonomy" id="1487859"/>
    <lineage>
        <taxon>Bacteria</taxon>
        <taxon>Pseudomonadati</taxon>
        <taxon>Bacteroidota</taxon>
        <taxon>Flavobacteriia</taxon>
        <taxon>Flavobacteriales</taxon>
        <taxon>Flavobacteriaceae</taxon>
        <taxon>Wenyingzhuangia</taxon>
    </lineage>
</organism>
<feature type="domain" description="Cytochrome c assembly protein" evidence="7">
    <location>
        <begin position="803"/>
        <end position="1007"/>
    </location>
</feature>
<evidence type="ECO:0000313" key="10">
    <source>
        <dbReference type="Proteomes" id="UP000745859"/>
    </source>
</evidence>
<evidence type="ECO:0000256" key="6">
    <source>
        <dbReference type="SAM" id="Phobius"/>
    </source>
</evidence>
<evidence type="ECO:0000256" key="3">
    <source>
        <dbReference type="ARBA" id="ARBA00022748"/>
    </source>
</evidence>
<reference evidence="9 10" key="1">
    <citation type="submission" date="2020-03" db="EMBL/GenBank/DDBJ databases">
        <title>Genomic Encyclopedia of Type Strains, Phase IV (KMG-IV): sequencing the most valuable type-strain genomes for metagenomic binning, comparative biology and taxonomic classification.</title>
        <authorList>
            <person name="Goeker M."/>
        </authorList>
    </citation>
    <scope>NUCLEOTIDE SEQUENCE [LARGE SCALE GENOMIC DNA]</scope>
    <source>
        <strain evidence="9 10">DSM 101599</strain>
    </source>
</reference>
<dbReference type="Proteomes" id="UP000745859">
    <property type="component" value="Unassembled WGS sequence"/>
</dbReference>
<comment type="subcellular location">
    <subcellularLocation>
        <location evidence="1">Membrane</location>
        <topology evidence="1">Multi-pass membrane protein</topology>
    </subcellularLocation>
</comment>
<sequence>MKILYRIFASPALAVLSLVTFAVSMAVATFVENDYGTATAWVLVYDAWWFEMIMLLMTVSFVFNIFKYKLLKKEKWAVLMFHLAFVLIMVGAAVTRYCSYGGVLRVREGKQTNTVLSTNNYVTIKLHHNGQTKVVQKKASFSHAKGNSFYLSTDYNNTPVALEYVNYIPDATSKIVVDSVVGKPILELVVSVGDGRKTIFLKEGEIRSVGKEAYKIGLNTDEKNVINIVYQKEEFKIKAPSQLDYFIMASQDAGKIESNTWGKMHLSTLYRFQNLSIVPLAFHPKGKVAFVSGTKKGSKENDKNKDDVLLLLASSGDQQIEVSLLYREGFAPEPYSVNLKGTHIDVFYGSKEIKLPFSIKLNDFQLDRYPGSTSPAAYASEVSVLDGDKVIPFRIFMNNVLDYKGYRFFQASYDTDEKGTVLSVNHDAIGTNLTYLGYLLMGLGMFFTLFGKGTRFRTILNKMKKLESLKVCILFIALFSSFLGHTQSVPLDKNVANFVAVSMDNNHSKKFEKLLVQDLDGRIKPIGTLASEFLRKISGKTYYKYRENGVVKKLNASQVFLALQMASEVSQNIPIIKVDVKKTKDVFKNLSISEFKTVAFRDLLQDDGSYMLSKNVEQANQKKPAERSEFDKEILKIDERFNILYNLFIGSYLKIFPNKLDTNDTWFTYTHHFKDFPNEDAQFAKSVIVNYFKNLTLKNWEAAEKDLAYISTYQQVLGKEIIPSQKRINAELLYNKLNLNFWLFQLFFSLGFVLLIFAVVRVFTHHKVIHYSWKGIVSLVWLGFLLFAANIILRWYIAQHAPWSNGYEMLVFVAWVLLLCGLVINKKSDFALPLATIFTGALLFVSYLDWLSPEITNLMPVLKSYWLKVHVATIVSSYAPLALSAVLGMMALLLMMVRTNQNKDRINIKIKELTYLNELAMTVGLFVLSIGTFLGGVWANESWGRYWAWDPKETWALISIIVYAVVLHLRLIPKLKNDYVLNMVSMFAFWSIIMTSFGVNYYLTGLHSYASGDPIPIPKFTYVIMALMILISLVAYYKNRQLKNVK</sequence>
<feature type="transmembrane region" description="Helical" evidence="6">
    <location>
        <begin position="954"/>
        <end position="972"/>
    </location>
</feature>
<feature type="transmembrane region" description="Helical" evidence="6">
    <location>
        <begin position="832"/>
        <end position="851"/>
    </location>
</feature>
<evidence type="ECO:0000259" key="8">
    <source>
        <dbReference type="Pfam" id="PF05140"/>
    </source>
</evidence>
<feature type="transmembrane region" description="Helical" evidence="6">
    <location>
        <begin position="742"/>
        <end position="764"/>
    </location>
</feature>
<feature type="transmembrane region" description="Helical" evidence="6">
    <location>
        <begin position="979"/>
        <end position="999"/>
    </location>
</feature>
<dbReference type="Pfam" id="PF01578">
    <property type="entry name" value="Cytochrom_C_asm"/>
    <property type="match status" value="1"/>
</dbReference>
<evidence type="ECO:0000313" key="9">
    <source>
        <dbReference type="EMBL" id="NIJ45822.1"/>
    </source>
</evidence>
<feature type="transmembrane region" description="Helical" evidence="6">
    <location>
        <begin position="1019"/>
        <end position="1037"/>
    </location>
</feature>
<feature type="transmembrane region" description="Helical" evidence="6">
    <location>
        <begin position="78"/>
        <end position="97"/>
    </location>
</feature>
<dbReference type="RefSeq" id="WP_167188665.1">
    <property type="nucleotide sequence ID" value="NZ_JAASQL010000003.1"/>
</dbReference>
<keyword evidence="5 6" id="KW-0472">Membrane</keyword>
<evidence type="ECO:0000256" key="5">
    <source>
        <dbReference type="ARBA" id="ARBA00023136"/>
    </source>
</evidence>
<feature type="transmembrane region" description="Helical" evidence="6">
    <location>
        <begin position="433"/>
        <end position="450"/>
    </location>
</feature>
<evidence type="ECO:0000256" key="2">
    <source>
        <dbReference type="ARBA" id="ARBA00022692"/>
    </source>
</evidence>
<feature type="transmembrane region" description="Helical" evidence="6">
    <location>
        <begin position="915"/>
        <end position="934"/>
    </location>
</feature>
<feature type="domain" description="ResB-like" evidence="8">
    <location>
        <begin position="349"/>
        <end position="420"/>
    </location>
</feature>
<evidence type="ECO:0000256" key="1">
    <source>
        <dbReference type="ARBA" id="ARBA00004141"/>
    </source>
</evidence>
<protein>
    <submittedName>
        <fullName evidence="9">Cytochrome c-type biogenesis protein CcsB</fullName>
    </submittedName>
</protein>
<comment type="caution">
    <text evidence="9">The sequence shown here is derived from an EMBL/GenBank/DDBJ whole genome shotgun (WGS) entry which is preliminary data.</text>
</comment>
<feature type="transmembrane region" description="Helical" evidence="6">
    <location>
        <begin position="871"/>
        <end position="894"/>
    </location>
</feature>
<dbReference type="InterPro" id="IPR002541">
    <property type="entry name" value="Cyt_c_assembly"/>
</dbReference>
<dbReference type="InterPro" id="IPR045062">
    <property type="entry name" value="Cyt_c_biogenesis_CcsA/CcmC"/>
</dbReference>
<feature type="transmembrane region" description="Helical" evidence="6">
    <location>
        <begin position="471"/>
        <end position="489"/>
    </location>
</feature>
<name>A0ABX0UAH2_9FLAO</name>
<dbReference type="PANTHER" id="PTHR30071">
    <property type="entry name" value="HEME EXPORTER PROTEIN C"/>
    <property type="match status" value="1"/>
</dbReference>